<evidence type="ECO:0000313" key="1">
    <source>
        <dbReference type="EMBL" id="MFD1038935.1"/>
    </source>
</evidence>
<proteinExistence type="predicted"/>
<comment type="caution">
    <text evidence="1">The sequence shown here is derived from an EMBL/GenBank/DDBJ whole genome shotgun (WGS) entry which is preliminary data.</text>
</comment>
<reference evidence="2" key="1">
    <citation type="journal article" date="2019" name="Int. J. Syst. Evol. Microbiol.">
        <title>The Global Catalogue of Microorganisms (GCM) 10K type strain sequencing project: providing services to taxonomists for standard genome sequencing and annotation.</title>
        <authorList>
            <consortium name="The Broad Institute Genomics Platform"/>
            <consortium name="The Broad Institute Genome Sequencing Center for Infectious Disease"/>
            <person name="Wu L."/>
            <person name="Ma J."/>
        </authorList>
    </citation>
    <scope>NUCLEOTIDE SEQUENCE [LARGE SCALE GENOMIC DNA]</scope>
    <source>
        <strain evidence="2">CCUG 56754</strain>
    </source>
</reference>
<dbReference type="Gene3D" id="3.40.50.300">
    <property type="entry name" value="P-loop containing nucleotide triphosphate hydrolases"/>
    <property type="match status" value="1"/>
</dbReference>
<gene>
    <name evidence="1" type="ORF">ACFQ3N_11110</name>
</gene>
<protein>
    <submittedName>
        <fullName evidence="1">Sulfotransferase</fullName>
    </submittedName>
</protein>
<organism evidence="1 2">
    <name type="scientific">Virgibacillus byunsanensis</name>
    <dbReference type="NCBI Taxonomy" id="570945"/>
    <lineage>
        <taxon>Bacteria</taxon>
        <taxon>Bacillati</taxon>
        <taxon>Bacillota</taxon>
        <taxon>Bacilli</taxon>
        <taxon>Bacillales</taxon>
        <taxon>Bacillaceae</taxon>
        <taxon>Virgibacillus</taxon>
    </lineage>
</organism>
<accession>A0ABW3LPT8</accession>
<evidence type="ECO:0000313" key="2">
    <source>
        <dbReference type="Proteomes" id="UP001597040"/>
    </source>
</evidence>
<dbReference type="RefSeq" id="WP_390362393.1">
    <property type="nucleotide sequence ID" value="NZ_JBHTKJ010000027.1"/>
</dbReference>
<dbReference type="Proteomes" id="UP001597040">
    <property type="component" value="Unassembled WGS sequence"/>
</dbReference>
<sequence length="246" mass="28832">MDIIISAATHRSGSTLLQRVFNVRKETLIWGEQDGLLTKFCQIHRNLKHYSENLIKQRLDYFDNGEDPNYWIACMNPEIKYVDKAVSDSLKVLLNSLYEQKRDDHDMIGFKEVRYGNDELTLFRKCYPDANIILLVRNPIDVWKSMVGAGLGQNINHFVKKWKKHALYYLQLSKNDSKSHLIKYEDMVNKDMTAIQTISNLGKIQTEEINTVLSKKIWSTPRQIAKSEEDFIIKECGMVMRKYDYL</sequence>
<dbReference type="InterPro" id="IPR027417">
    <property type="entry name" value="P-loop_NTPase"/>
</dbReference>
<dbReference type="SUPFAM" id="SSF52540">
    <property type="entry name" value="P-loop containing nucleoside triphosphate hydrolases"/>
    <property type="match status" value="1"/>
</dbReference>
<keyword evidence="2" id="KW-1185">Reference proteome</keyword>
<dbReference type="Pfam" id="PF13469">
    <property type="entry name" value="Sulfotransfer_3"/>
    <property type="match status" value="1"/>
</dbReference>
<dbReference type="EMBL" id="JBHTKJ010000027">
    <property type="protein sequence ID" value="MFD1038935.1"/>
    <property type="molecule type" value="Genomic_DNA"/>
</dbReference>
<name>A0ABW3LPT8_9BACI</name>